<feature type="compositionally biased region" description="Basic and acidic residues" evidence="1">
    <location>
        <begin position="89"/>
        <end position="102"/>
    </location>
</feature>
<organism evidence="2 3">
    <name type="scientific">Colletotrichum destructivum</name>
    <dbReference type="NCBI Taxonomy" id="34406"/>
    <lineage>
        <taxon>Eukaryota</taxon>
        <taxon>Fungi</taxon>
        <taxon>Dikarya</taxon>
        <taxon>Ascomycota</taxon>
        <taxon>Pezizomycotina</taxon>
        <taxon>Sordariomycetes</taxon>
        <taxon>Hypocreomycetidae</taxon>
        <taxon>Glomerellales</taxon>
        <taxon>Glomerellaceae</taxon>
        <taxon>Colletotrichum</taxon>
        <taxon>Colletotrichum destructivum species complex</taxon>
    </lineage>
</organism>
<dbReference type="KEGG" id="cdet:87943407"/>
<protein>
    <submittedName>
        <fullName evidence="2">Uncharacterized protein</fullName>
    </submittedName>
</protein>
<dbReference type="EMBL" id="CP137308">
    <property type="protein sequence ID" value="WQF81890.1"/>
    <property type="molecule type" value="Genomic_DNA"/>
</dbReference>
<feature type="compositionally biased region" description="Polar residues" evidence="1">
    <location>
        <begin position="76"/>
        <end position="86"/>
    </location>
</feature>
<dbReference type="GeneID" id="87943407"/>
<dbReference type="RefSeq" id="XP_062779114.1">
    <property type="nucleotide sequence ID" value="XM_062923063.1"/>
</dbReference>
<dbReference type="AlphaFoldDB" id="A0AAX4IEY6"/>
<evidence type="ECO:0000256" key="1">
    <source>
        <dbReference type="SAM" id="MobiDB-lite"/>
    </source>
</evidence>
<evidence type="ECO:0000313" key="2">
    <source>
        <dbReference type="EMBL" id="WQF81890.1"/>
    </source>
</evidence>
<keyword evidence="3" id="KW-1185">Reference proteome</keyword>
<name>A0AAX4IEY6_9PEZI</name>
<evidence type="ECO:0000313" key="3">
    <source>
        <dbReference type="Proteomes" id="UP001322277"/>
    </source>
</evidence>
<gene>
    <name evidence="2" type="ORF">CDEST_06904</name>
</gene>
<feature type="region of interest" description="Disordered" evidence="1">
    <location>
        <begin position="39"/>
        <end position="143"/>
    </location>
</feature>
<proteinExistence type="predicted"/>
<sequence length="185" mass="19806">MPMPMQLSSFLPLVSGGNAKGAECLSRLTLQGDCLPDRHGNAARDAPPIRVGKVTDPSAVPSLAVSGERNTRGAITPTNGQKTTSPDPALRESMNRDLDHDALGLQRPSPSPSSSSRTKRVLSRGPDTYWGVTHDEGPRPPPSKRGWVGGLVLRRPLLGCKTISAGIVAGHWLRTAEPPMRRILR</sequence>
<dbReference type="Proteomes" id="UP001322277">
    <property type="component" value="Chromosome 4"/>
</dbReference>
<accession>A0AAX4IEY6</accession>
<reference evidence="3" key="1">
    <citation type="journal article" date="2023" name="bioRxiv">
        <title>Complete genome of the Medicago anthracnose fungus, Colletotrichum destructivum, reveals a mini-chromosome-like region within a core chromosome.</title>
        <authorList>
            <person name="Lapalu N."/>
            <person name="Simon A."/>
            <person name="Lu A."/>
            <person name="Plaumann P.-L."/>
            <person name="Amselem J."/>
            <person name="Pigne S."/>
            <person name="Auger A."/>
            <person name="Koch C."/>
            <person name="Dallery J.-F."/>
            <person name="O'Connell R.J."/>
        </authorList>
    </citation>
    <scope>NUCLEOTIDE SEQUENCE [LARGE SCALE GENOMIC DNA]</scope>
    <source>
        <strain evidence="3">CBS 520.97</strain>
    </source>
</reference>